<reference evidence="1" key="1">
    <citation type="submission" date="2021-03" db="EMBL/GenBank/DDBJ databases">
        <title>Comparative genomics and phylogenomic investigation of the class Geoglossomycetes provide insights into ecological specialization and systematics.</title>
        <authorList>
            <person name="Melie T."/>
            <person name="Pirro S."/>
            <person name="Miller A.N."/>
            <person name="Quandt A."/>
        </authorList>
    </citation>
    <scope>NUCLEOTIDE SEQUENCE</scope>
    <source>
        <strain evidence="1">CAQ_001_2017</strain>
    </source>
</reference>
<evidence type="ECO:0000313" key="2">
    <source>
        <dbReference type="Proteomes" id="UP000750711"/>
    </source>
</evidence>
<dbReference type="Proteomes" id="UP000750711">
    <property type="component" value="Unassembled WGS sequence"/>
</dbReference>
<dbReference type="Gene3D" id="2.60.40.10">
    <property type="entry name" value="Immunoglobulins"/>
    <property type="match status" value="2"/>
</dbReference>
<dbReference type="InterPro" id="IPR014756">
    <property type="entry name" value="Ig_E-set"/>
</dbReference>
<protein>
    <recommendedName>
        <fullName evidence="3">CARDB domain-containing protein</fullName>
    </recommendedName>
</protein>
<organism evidence="1 2">
    <name type="scientific">Trichoglossum hirsutum</name>
    <dbReference type="NCBI Taxonomy" id="265104"/>
    <lineage>
        <taxon>Eukaryota</taxon>
        <taxon>Fungi</taxon>
        <taxon>Dikarya</taxon>
        <taxon>Ascomycota</taxon>
        <taxon>Pezizomycotina</taxon>
        <taxon>Geoglossomycetes</taxon>
        <taxon>Geoglossales</taxon>
        <taxon>Geoglossaceae</taxon>
        <taxon>Trichoglossum</taxon>
    </lineage>
</organism>
<dbReference type="SUPFAM" id="SSF81296">
    <property type="entry name" value="E set domains"/>
    <property type="match status" value="1"/>
</dbReference>
<dbReference type="InterPro" id="IPR013783">
    <property type="entry name" value="Ig-like_fold"/>
</dbReference>
<evidence type="ECO:0008006" key="3">
    <source>
        <dbReference type="Google" id="ProtNLM"/>
    </source>
</evidence>
<comment type="caution">
    <text evidence="1">The sequence shown here is derived from an EMBL/GenBank/DDBJ whole genome shotgun (WGS) entry which is preliminary data.</text>
</comment>
<dbReference type="EMBL" id="JAGHQM010000702">
    <property type="protein sequence ID" value="KAH0558923.1"/>
    <property type="molecule type" value="Genomic_DNA"/>
</dbReference>
<gene>
    <name evidence="1" type="ORF">GP486_004454</name>
</gene>
<keyword evidence="2" id="KW-1185">Reference proteome</keyword>
<dbReference type="AlphaFoldDB" id="A0A9P8RPP6"/>
<accession>A0A9P8RPP6</accession>
<evidence type="ECO:0000313" key="1">
    <source>
        <dbReference type="EMBL" id="KAH0558923.1"/>
    </source>
</evidence>
<proteinExistence type="predicted"/>
<sequence length="967" mass="106031">MEYGDHKHGGQKCCDGHRTGEGCGCGCCCHHGEQNGEMIPRLSLKDISPRLPNYMVDKHKQERFLANYPSKDCRPHIAEFSPWSAYPSSLVVIIGHGFAPRRELNTVTIGGHRALVVTAERHRLVVISDFKTRDGPVCVKTHCGEATGARDFKVLYWPAPYPAPEVDGPPYSFEGVGDGKWTDFRSKSITSRRSLRPSPTFTVQSLNVPSTGTAKVLIVCCYPWDTPPADPTATKARVTSKGAAMTTYYNQASYGRLNVSVDVTDYHAMADTFDYYYRESSPTDGGYPNFKRELLPQIKAEGAYLANSNGYNLDNYDVLMMIIYVEKFVRAWGGGDPTGPNFSYTQAPSNSRAPGKDPVSFNFTIGRTLGSVVLGDKAALSTDDANADWGRYSHEFGHNVVTPAAILGEDLYAADTSPGADVSGAEFDLMGYHDDHPLFSGYNIDHLGWFDDTPNGGRNNVLALNWNTTPFLQDVEIVAHGLTPNSNSSRYHLVRIQVSSGLEYYIEVRQKPGATAQVFDTNLPVPAGQDGGVLVTRSISGTINNNESIRLITLLQSSQTTLTNGQVAVDPLRTILITVLDDNVQAAPRVCRVRIEWAQPAQDTPGGTFDLWIQPWGPGYVTPDIWIVNPDGGDVPVLGRINQFNARIHNDGTTEADNVVTTFYVNTPPGIGDSGNWTPLKAVTIPTIAGETSVVLGAEWDPKVDQHTCLQVAIVPQTGEKIVSNNRAQENIFKFQPPSHSVPEPVELSVAVRNPLKKRTLIWISLDGVPEGFYAYFPHRYVYLEALAERNLEILVIPLREIPDLTAKVANVRVHGYIPWSYEKMMPINGLPPASTSRLIGGIQASVTPKVGSQITLQPNPRVVDNGVGVTGNVTPATPEQVVRVDMTWDDGHRDSQAAKTDRSGAFRAWFPLSRREIDWIQVRATRTTVALAFQAHIVDATVLAPSDSNIVHFVTSIGRDIPEGPR</sequence>
<name>A0A9P8RPP6_9PEZI</name>